<dbReference type="AlphaFoldDB" id="A0A345WWV1"/>
<organism evidence="1">
    <name type="scientific">Escherichia coli</name>
    <dbReference type="NCBI Taxonomy" id="562"/>
    <lineage>
        <taxon>Bacteria</taxon>
        <taxon>Pseudomonadati</taxon>
        <taxon>Pseudomonadota</taxon>
        <taxon>Gammaproteobacteria</taxon>
        <taxon>Enterobacterales</taxon>
        <taxon>Enterobacteriaceae</taxon>
        <taxon>Escherichia</taxon>
    </lineage>
</organism>
<dbReference type="EMBL" id="MH329870">
    <property type="protein sequence ID" value="AXJ98154.1"/>
    <property type="molecule type" value="Genomic_DNA"/>
</dbReference>
<reference evidence="1" key="1">
    <citation type="submission" date="2018-05" db="EMBL/GenBank/DDBJ databases">
        <title>Sequence of plasmid p92944-MCR from Escherichia coli clinical isolate 92944 harboring MCR-1 and NDM-9.</title>
        <authorList>
            <person name="Jiang Z."/>
            <person name="Li M."/>
            <person name="Zhao Y."/>
            <person name="Long J."/>
            <person name="Tong Y."/>
        </authorList>
    </citation>
    <scope>NUCLEOTIDE SEQUENCE</scope>
    <source>
        <strain evidence="1">92944</strain>
        <plasmid evidence="1">p92944-MCR</plasmid>
    </source>
</reference>
<evidence type="ECO:0000313" key="1">
    <source>
        <dbReference type="EMBL" id="AXJ98154.1"/>
    </source>
</evidence>
<sequence>MDNHSRATTINISSVFIEYESSQNAGVLLGYENKAVSKNKGH</sequence>
<name>A0A345WWV1_ECOLX</name>
<geneLocation type="plasmid" evidence="1">
    <name>p92944-MCR</name>
</geneLocation>
<keyword evidence="1" id="KW-0614">Plasmid</keyword>
<protein>
    <submittedName>
        <fullName evidence="1">Uncharacterized protein</fullName>
    </submittedName>
</protein>
<proteinExistence type="predicted"/>
<accession>A0A345WWV1</accession>